<reference evidence="1 2" key="1">
    <citation type="submission" date="2016-06" db="EMBL/GenBank/DDBJ databases">
        <title>Genome sequence of endosymbiont of Candidatus Endolucinida thiodiazotropha.</title>
        <authorList>
            <person name="Poehlein A."/>
            <person name="Koenig S."/>
            <person name="Heiden S.E."/>
            <person name="Thuermer A."/>
            <person name="Voget S."/>
            <person name="Daniel R."/>
            <person name="Markert S."/>
            <person name="Gros O."/>
            <person name="Schweder T."/>
        </authorList>
    </citation>
    <scope>NUCLEOTIDE SEQUENCE [LARGE SCALE GENOMIC DNA]</scope>
    <source>
        <strain evidence="1 2">COS</strain>
    </source>
</reference>
<proteinExistence type="predicted"/>
<keyword evidence="2" id="KW-1185">Reference proteome</keyword>
<sequence>MLKWIKNILSSPKPAGPPKVIKRFDGSEKTITQEVVVSSEGGWLVDVGESQSISLFEIEISDIENCMLTYRADLKSKEVHGQSFLEMWCRIPGRGEFFSKGLQKALKGTNDWASYEVSFYLKRGQQPDLIKLNLAVEGRGKVWIKNIELSYSPFE</sequence>
<accession>A0A7Z0VIA7</accession>
<organism evidence="1 2">
    <name type="scientific">Candidatus Thiodiazotropha endolucinida</name>
    <dbReference type="NCBI Taxonomy" id="1655433"/>
    <lineage>
        <taxon>Bacteria</taxon>
        <taxon>Pseudomonadati</taxon>
        <taxon>Pseudomonadota</taxon>
        <taxon>Gammaproteobacteria</taxon>
        <taxon>Chromatiales</taxon>
        <taxon>Sedimenticolaceae</taxon>
        <taxon>Candidatus Thiodiazotropha</taxon>
    </lineage>
</organism>
<comment type="caution">
    <text evidence="1">The sequence shown here is derived from an EMBL/GenBank/DDBJ whole genome shotgun (WGS) entry which is preliminary data.</text>
</comment>
<dbReference type="AlphaFoldDB" id="A0A7Z0VIA7"/>
<dbReference type="RefSeq" id="WP_069127808.1">
    <property type="nucleotide sequence ID" value="NZ_MARB01000028.1"/>
</dbReference>
<protein>
    <submittedName>
        <fullName evidence="1">Uncharacterized protein</fullName>
    </submittedName>
</protein>
<gene>
    <name evidence="1" type="ORF">CODIS_37220</name>
</gene>
<dbReference type="OrthoDB" id="8365150at2"/>
<evidence type="ECO:0000313" key="1">
    <source>
        <dbReference type="EMBL" id="ODJ86087.1"/>
    </source>
</evidence>
<name>A0A7Z0VIA7_9GAMM</name>
<dbReference type="Gene3D" id="2.60.120.260">
    <property type="entry name" value="Galactose-binding domain-like"/>
    <property type="match status" value="1"/>
</dbReference>
<dbReference type="Proteomes" id="UP000094769">
    <property type="component" value="Unassembled WGS sequence"/>
</dbReference>
<dbReference type="EMBL" id="MARB01000028">
    <property type="protein sequence ID" value="ODJ86087.1"/>
    <property type="molecule type" value="Genomic_DNA"/>
</dbReference>
<evidence type="ECO:0000313" key="2">
    <source>
        <dbReference type="Proteomes" id="UP000094769"/>
    </source>
</evidence>